<dbReference type="Proteomes" id="UP000039865">
    <property type="component" value="Unassembled WGS sequence"/>
</dbReference>
<gene>
    <name evidence="2" type="primary">Contig10261.g10949</name>
    <name evidence="2" type="ORF">STYLEM_14533</name>
</gene>
<name>A0A078AU04_STYLE</name>
<dbReference type="AlphaFoldDB" id="A0A078AU04"/>
<feature type="signal peptide" evidence="1">
    <location>
        <begin position="1"/>
        <end position="18"/>
    </location>
</feature>
<evidence type="ECO:0000313" key="2">
    <source>
        <dbReference type="EMBL" id="CDW85456.1"/>
    </source>
</evidence>
<dbReference type="EMBL" id="CCKQ01013755">
    <property type="protein sequence ID" value="CDW85456.1"/>
    <property type="molecule type" value="Genomic_DNA"/>
</dbReference>
<evidence type="ECO:0000313" key="3">
    <source>
        <dbReference type="Proteomes" id="UP000039865"/>
    </source>
</evidence>
<feature type="chain" id="PRO_5001729623" evidence="1">
    <location>
        <begin position="19"/>
        <end position="200"/>
    </location>
</feature>
<dbReference type="InParanoid" id="A0A078AU04"/>
<proteinExistence type="predicted"/>
<accession>A0A078AU04</accession>
<keyword evidence="1" id="KW-0732">Signal</keyword>
<sequence>MKALKLASLMTLATVASAATNYDTITLLKTFAPLVTSDKVLQEQFILGMQADPTQTTSECYASYLLWRQSADKISTAKASIEAKTENNNNNILNLCDYQNIIVQIGSFTQKLSGLSSQLVNCGFRALSDDYKDFNAACNNYEGINKSLGTDMTDSSGATYKVYCGTELAKVFKKFINTQTPVYSNNEYKKVQTQNAESIQ</sequence>
<evidence type="ECO:0000256" key="1">
    <source>
        <dbReference type="SAM" id="SignalP"/>
    </source>
</evidence>
<reference evidence="2 3" key="1">
    <citation type="submission" date="2014-06" db="EMBL/GenBank/DDBJ databases">
        <authorList>
            <person name="Swart Estienne"/>
        </authorList>
    </citation>
    <scope>NUCLEOTIDE SEQUENCE [LARGE SCALE GENOMIC DNA]</scope>
    <source>
        <strain evidence="2 3">130c</strain>
    </source>
</reference>
<protein>
    <submittedName>
        <fullName evidence="2">Uncharacterized protein</fullName>
    </submittedName>
</protein>
<organism evidence="2 3">
    <name type="scientific">Stylonychia lemnae</name>
    <name type="common">Ciliate</name>
    <dbReference type="NCBI Taxonomy" id="5949"/>
    <lineage>
        <taxon>Eukaryota</taxon>
        <taxon>Sar</taxon>
        <taxon>Alveolata</taxon>
        <taxon>Ciliophora</taxon>
        <taxon>Intramacronucleata</taxon>
        <taxon>Spirotrichea</taxon>
        <taxon>Stichotrichia</taxon>
        <taxon>Sporadotrichida</taxon>
        <taxon>Oxytrichidae</taxon>
        <taxon>Stylonychinae</taxon>
        <taxon>Stylonychia</taxon>
    </lineage>
</organism>
<keyword evidence="3" id="KW-1185">Reference proteome</keyword>